<sequence>MILRARYVERAFFGVLVAQVVVQWQQIDVVHCEVVETIPDLQEACIDQRCSVESITIILVHHKYVKRNSLLVQKRGHVRCKL</sequence>
<reference evidence="1" key="1">
    <citation type="submission" date="2018-01" db="EMBL/GenBank/DDBJ databases">
        <title>An insight into the sialome of Amazonian anophelines.</title>
        <authorList>
            <person name="Ribeiro J.M."/>
            <person name="Scarpassa V."/>
            <person name="Calvo E."/>
        </authorList>
    </citation>
    <scope>NUCLEOTIDE SEQUENCE</scope>
    <source>
        <tissue evidence="1">Salivary glands</tissue>
    </source>
</reference>
<proteinExistence type="predicted"/>
<dbReference type="AlphaFoldDB" id="A0A2M4CB66"/>
<accession>A0A2M4CB66</accession>
<dbReference type="EMBL" id="GGFJ01013451">
    <property type="protein sequence ID" value="MBW62592.1"/>
    <property type="molecule type" value="Transcribed_RNA"/>
</dbReference>
<name>A0A2M4CB66_9DIPT</name>
<organism evidence="1">
    <name type="scientific">Anopheles marajoara</name>
    <dbReference type="NCBI Taxonomy" id="58244"/>
    <lineage>
        <taxon>Eukaryota</taxon>
        <taxon>Metazoa</taxon>
        <taxon>Ecdysozoa</taxon>
        <taxon>Arthropoda</taxon>
        <taxon>Hexapoda</taxon>
        <taxon>Insecta</taxon>
        <taxon>Pterygota</taxon>
        <taxon>Neoptera</taxon>
        <taxon>Endopterygota</taxon>
        <taxon>Diptera</taxon>
        <taxon>Nematocera</taxon>
        <taxon>Culicoidea</taxon>
        <taxon>Culicidae</taxon>
        <taxon>Anophelinae</taxon>
        <taxon>Anopheles</taxon>
    </lineage>
</organism>
<evidence type="ECO:0000313" key="1">
    <source>
        <dbReference type="EMBL" id="MBW62592.1"/>
    </source>
</evidence>
<protein>
    <submittedName>
        <fullName evidence="1">Putative secreted protein</fullName>
    </submittedName>
</protein>